<feature type="region of interest" description="Disordered" evidence="4">
    <location>
        <begin position="33"/>
        <end position="118"/>
    </location>
</feature>
<dbReference type="OrthoDB" id="60033at2759"/>
<evidence type="ECO:0000256" key="1">
    <source>
        <dbReference type="ARBA" id="ARBA00022553"/>
    </source>
</evidence>
<evidence type="ECO:0000256" key="4">
    <source>
        <dbReference type="SAM" id="MobiDB-lite"/>
    </source>
</evidence>
<protein>
    <recommendedName>
        <fullName evidence="5">Response regulatory domain-containing protein</fullName>
    </recommendedName>
</protein>
<evidence type="ECO:0000259" key="5">
    <source>
        <dbReference type="PROSITE" id="PS50110"/>
    </source>
</evidence>
<evidence type="ECO:0000256" key="2">
    <source>
        <dbReference type="ARBA" id="ARBA00023012"/>
    </source>
</evidence>
<gene>
    <name evidence="6" type="ORF">BJ554DRAFT_8397</name>
</gene>
<dbReference type="AlphaFoldDB" id="A0A8H8DIA2"/>
<dbReference type="Proteomes" id="UP000673691">
    <property type="component" value="Unassembled WGS sequence"/>
</dbReference>
<organism evidence="6 7">
    <name type="scientific">Olpidium bornovanus</name>
    <dbReference type="NCBI Taxonomy" id="278681"/>
    <lineage>
        <taxon>Eukaryota</taxon>
        <taxon>Fungi</taxon>
        <taxon>Fungi incertae sedis</taxon>
        <taxon>Olpidiomycota</taxon>
        <taxon>Olpidiomycotina</taxon>
        <taxon>Olpidiomycetes</taxon>
        <taxon>Olpidiales</taxon>
        <taxon>Olpidiaceae</taxon>
        <taxon>Olpidium</taxon>
    </lineage>
</organism>
<feature type="compositionally biased region" description="Pro residues" evidence="4">
    <location>
        <begin position="196"/>
        <end position="206"/>
    </location>
</feature>
<dbReference type="SUPFAM" id="SSF52172">
    <property type="entry name" value="CheY-like"/>
    <property type="match status" value="2"/>
</dbReference>
<comment type="caution">
    <text evidence="6">The sequence shown here is derived from an EMBL/GenBank/DDBJ whole genome shotgun (WGS) entry which is preliminary data.</text>
</comment>
<dbReference type="PROSITE" id="PS50110">
    <property type="entry name" value="RESPONSE_REGULATORY"/>
    <property type="match status" value="1"/>
</dbReference>
<dbReference type="PANTHER" id="PTHR45339:SF1">
    <property type="entry name" value="HYBRID SIGNAL TRANSDUCTION HISTIDINE KINASE J"/>
    <property type="match status" value="1"/>
</dbReference>
<sequence>MDIQLPVMDGIQATKIIRQMEKERKIGVFPITAAGPTSATDFTDVGSSKPDCAVASTSQPPARAPEPGNASVSAPIGTTPRQTRAPPEEVGEAPGEGAPAPSAGPPPRPPASGAQAHATSLRSPVIIVALTASSLQSDRNAALAAGCNDFLTKPVSLVWLERKIMEWGGMQALIDFEGWRKWKSDTGHNKQQAAPDPAPSARPPTAKPAGAPAPAAPPEEASGCSAAPFEGRRAADDRGGPGTT</sequence>
<feature type="region of interest" description="Disordered" evidence="4">
    <location>
        <begin position="184"/>
        <end position="244"/>
    </location>
</feature>
<keyword evidence="1 3" id="KW-0597">Phosphoprotein</keyword>
<reference evidence="6 7" key="1">
    <citation type="journal article" name="Sci. Rep.">
        <title>Genome-scale phylogenetic analyses confirm Olpidium as the closest living zoosporic fungus to the non-flagellated, terrestrial fungi.</title>
        <authorList>
            <person name="Chang Y."/>
            <person name="Rochon D."/>
            <person name="Sekimoto S."/>
            <person name="Wang Y."/>
            <person name="Chovatia M."/>
            <person name="Sandor L."/>
            <person name="Salamov A."/>
            <person name="Grigoriev I.V."/>
            <person name="Stajich J.E."/>
            <person name="Spatafora J.W."/>
        </authorList>
    </citation>
    <scope>NUCLEOTIDE SEQUENCE [LARGE SCALE GENOMIC DNA]</scope>
    <source>
        <strain evidence="6">S191</strain>
    </source>
</reference>
<dbReference type="PANTHER" id="PTHR45339">
    <property type="entry name" value="HYBRID SIGNAL TRANSDUCTION HISTIDINE KINASE J"/>
    <property type="match status" value="1"/>
</dbReference>
<feature type="domain" description="Response regulatory" evidence="5">
    <location>
        <begin position="1"/>
        <end position="168"/>
    </location>
</feature>
<feature type="compositionally biased region" description="Low complexity" evidence="4">
    <location>
        <begin position="92"/>
        <end position="101"/>
    </location>
</feature>
<dbReference type="InterPro" id="IPR001789">
    <property type="entry name" value="Sig_transdc_resp-reg_receiver"/>
</dbReference>
<feature type="modified residue" description="4-aspartylphosphate" evidence="3">
    <location>
        <position position="2"/>
    </location>
</feature>
<feature type="compositionally biased region" description="Low complexity" evidence="4">
    <location>
        <begin position="207"/>
        <end position="228"/>
    </location>
</feature>
<dbReference type="GO" id="GO:0000160">
    <property type="term" value="P:phosphorelay signal transduction system"/>
    <property type="evidence" value="ECO:0007669"/>
    <property type="project" value="UniProtKB-KW"/>
</dbReference>
<feature type="compositionally biased region" description="Basic and acidic residues" evidence="4">
    <location>
        <begin position="230"/>
        <end position="244"/>
    </location>
</feature>
<evidence type="ECO:0000256" key="3">
    <source>
        <dbReference type="PROSITE-ProRule" id="PRU00169"/>
    </source>
</evidence>
<dbReference type="Gene3D" id="3.40.50.2300">
    <property type="match status" value="1"/>
</dbReference>
<proteinExistence type="predicted"/>
<dbReference type="EMBL" id="JAEFCI010006484">
    <property type="protein sequence ID" value="KAG5459654.1"/>
    <property type="molecule type" value="Genomic_DNA"/>
</dbReference>
<name>A0A8H8DIA2_9FUNG</name>
<accession>A0A8H8DIA2</accession>
<keyword evidence="7" id="KW-1185">Reference proteome</keyword>
<dbReference type="InterPro" id="IPR011006">
    <property type="entry name" value="CheY-like_superfamily"/>
</dbReference>
<evidence type="ECO:0000313" key="6">
    <source>
        <dbReference type="EMBL" id="KAG5459654.1"/>
    </source>
</evidence>
<evidence type="ECO:0000313" key="7">
    <source>
        <dbReference type="Proteomes" id="UP000673691"/>
    </source>
</evidence>
<keyword evidence="2" id="KW-0902">Two-component regulatory system</keyword>